<feature type="domain" description="CNNM transmembrane" evidence="12">
    <location>
        <begin position="6"/>
        <end position="187"/>
    </location>
</feature>
<dbReference type="Gene3D" id="3.30.465.10">
    <property type="match status" value="1"/>
</dbReference>
<dbReference type="SMART" id="SM01091">
    <property type="entry name" value="CorC_HlyC"/>
    <property type="match status" value="1"/>
</dbReference>
<dbReference type="Pfam" id="PF00571">
    <property type="entry name" value="CBS"/>
    <property type="match status" value="2"/>
</dbReference>
<evidence type="ECO:0000256" key="5">
    <source>
        <dbReference type="ARBA" id="ARBA00022989"/>
    </source>
</evidence>
<evidence type="ECO:0000256" key="6">
    <source>
        <dbReference type="ARBA" id="ARBA00023122"/>
    </source>
</evidence>
<feature type="transmembrane region" description="Helical" evidence="10">
    <location>
        <begin position="71"/>
        <end position="87"/>
    </location>
</feature>
<dbReference type="InterPro" id="IPR036318">
    <property type="entry name" value="FAD-bd_PCMH-like_sf"/>
</dbReference>
<dbReference type="InterPro" id="IPR044751">
    <property type="entry name" value="Ion_transp-like_CBS"/>
</dbReference>
<sequence>MTSDPSNIPLQLQIIFIIVSIVLNGITVLSNTAMNTVSRNKIRQMADEDETAAKLQVLLDKPTHYRFTNRFLSYLFITVGLFFTISLPNSDILYIVLFVAALITFSEFFTRKLAQQHSESIALAFTSTQKFFVIILTPFVALLTLLANIFLKLFRQKTDIEYNGYSEEQVMSILEAGQQSGEIKEEGKKMINSIFQFDDELAYEIMTPRTDVFLIDINDPAEEYLDQLMELRYSRIPVCEDETDNIIGILHIKDYLIKARESGFDKVDIRAILRKPYFVPETKNIDALFFELQIEKQHIAVLIDEYGGFSGIVTMEDIIEEIVGDIDDEYDEEEHIIDKVDDNNYYVDGNVSLNDLNEEVNINLESENSETIGGFLIDILGEIPEEGDENREVTFENYIFTILSVKERRIEKVKITIVQESSEEEKEENE</sequence>
<feature type="transmembrane region" description="Helical" evidence="10">
    <location>
        <begin position="93"/>
        <end position="110"/>
    </location>
</feature>
<dbReference type="OrthoDB" id="9798188at2"/>
<dbReference type="AlphaFoldDB" id="A0A415E3L6"/>
<dbReference type="InterPro" id="IPR016169">
    <property type="entry name" value="FAD-bd_PCMH_sub2"/>
</dbReference>
<keyword evidence="14" id="KW-1185">Reference proteome</keyword>
<evidence type="ECO:0000256" key="9">
    <source>
        <dbReference type="PROSITE-ProRule" id="PRU01193"/>
    </source>
</evidence>
<organism evidence="13 14">
    <name type="scientific">Emergencia timonensis</name>
    <dbReference type="NCBI Taxonomy" id="1776384"/>
    <lineage>
        <taxon>Bacteria</taxon>
        <taxon>Bacillati</taxon>
        <taxon>Bacillota</taxon>
        <taxon>Clostridia</taxon>
        <taxon>Peptostreptococcales</taxon>
        <taxon>Anaerovoracaceae</taxon>
        <taxon>Emergencia</taxon>
    </lineage>
</organism>
<dbReference type="PROSITE" id="PS51371">
    <property type="entry name" value="CBS"/>
    <property type="match status" value="2"/>
</dbReference>
<comment type="subcellular location">
    <subcellularLocation>
        <location evidence="1">Membrane</location>
        <topology evidence="1">Multi-pass membrane protein</topology>
    </subcellularLocation>
</comment>
<dbReference type="CDD" id="cd04590">
    <property type="entry name" value="CBS_pair_CorC_HlyC_assoc"/>
    <property type="match status" value="1"/>
</dbReference>
<evidence type="ECO:0000256" key="8">
    <source>
        <dbReference type="PROSITE-ProRule" id="PRU00703"/>
    </source>
</evidence>
<keyword evidence="6 8" id="KW-0129">CBS domain</keyword>
<keyword evidence="4" id="KW-0677">Repeat</keyword>
<feature type="domain" description="CBS" evidence="11">
    <location>
        <begin position="206"/>
        <end position="266"/>
    </location>
</feature>
<evidence type="ECO:0000256" key="7">
    <source>
        <dbReference type="ARBA" id="ARBA00023136"/>
    </source>
</evidence>
<dbReference type="EMBL" id="QRMS01000002">
    <property type="protein sequence ID" value="RHJ88210.1"/>
    <property type="molecule type" value="Genomic_DNA"/>
</dbReference>
<evidence type="ECO:0000259" key="12">
    <source>
        <dbReference type="PROSITE" id="PS51846"/>
    </source>
</evidence>
<proteinExistence type="inferred from homology"/>
<feature type="transmembrane region" description="Helical" evidence="10">
    <location>
        <begin position="131"/>
        <end position="151"/>
    </location>
</feature>
<dbReference type="Proteomes" id="UP000284841">
    <property type="component" value="Unassembled WGS sequence"/>
</dbReference>
<dbReference type="PANTHER" id="PTHR22777:SF17">
    <property type="entry name" value="UPF0053 PROTEIN SLL0260"/>
    <property type="match status" value="1"/>
</dbReference>
<dbReference type="Gene3D" id="3.10.580.10">
    <property type="entry name" value="CBS-domain"/>
    <property type="match status" value="1"/>
</dbReference>
<keyword evidence="7 9" id="KW-0472">Membrane</keyword>
<dbReference type="GO" id="GO:0005886">
    <property type="term" value="C:plasma membrane"/>
    <property type="evidence" value="ECO:0007669"/>
    <property type="project" value="TreeGrafter"/>
</dbReference>
<evidence type="ECO:0000259" key="11">
    <source>
        <dbReference type="PROSITE" id="PS51371"/>
    </source>
</evidence>
<evidence type="ECO:0000256" key="1">
    <source>
        <dbReference type="ARBA" id="ARBA00004141"/>
    </source>
</evidence>
<evidence type="ECO:0000256" key="2">
    <source>
        <dbReference type="ARBA" id="ARBA00006337"/>
    </source>
</evidence>
<name>A0A415E3L6_9FIRM</name>
<dbReference type="SUPFAM" id="SSF54631">
    <property type="entry name" value="CBS-domain pair"/>
    <property type="match status" value="1"/>
</dbReference>
<dbReference type="SUPFAM" id="SSF56176">
    <property type="entry name" value="FAD-binding/transporter-associated domain-like"/>
    <property type="match status" value="1"/>
</dbReference>
<evidence type="ECO:0000256" key="10">
    <source>
        <dbReference type="SAM" id="Phobius"/>
    </source>
</evidence>
<evidence type="ECO:0000256" key="4">
    <source>
        <dbReference type="ARBA" id="ARBA00022737"/>
    </source>
</evidence>
<evidence type="ECO:0000313" key="13">
    <source>
        <dbReference type="EMBL" id="RHJ88210.1"/>
    </source>
</evidence>
<feature type="transmembrane region" description="Helical" evidence="10">
    <location>
        <begin position="12"/>
        <end position="34"/>
    </location>
</feature>
<dbReference type="PANTHER" id="PTHR22777">
    <property type="entry name" value="HEMOLYSIN-RELATED"/>
    <property type="match status" value="1"/>
</dbReference>
<dbReference type="FunFam" id="3.10.580.10:FF:000002">
    <property type="entry name" value="Magnesium/cobalt efflux protein CorC"/>
    <property type="match status" value="1"/>
</dbReference>
<evidence type="ECO:0000313" key="14">
    <source>
        <dbReference type="Proteomes" id="UP000284841"/>
    </source>
</evidence>
<evidence type="ECO:0000256" key="3">
    <source>
        <dbReference type="ARBA" id="ARBA00022692"/>
    </source>
</evidence>
<gene>
    <name evidence="13" type="ORF">DW099_07285</name>
</gene>
<dbReference type="InterPro" id="IPR046342">
    <property type="entry name" value="CBS_dom_sf"/>
</dbReference>
<dbReference type="Pfam" id="PF01595">
    <property type="entry name" value="CNNM"/>
    <property type="match status" value="1"/>
</dbReference>
<dbReference type="InterPro" id="IPR005170">
    <property type="entry name" value="Transptr-assoc_dom"/>
</dbReference>
<dbReference type="STRING" id="1776384.GCA_900086585_03795"/>
<feature type="domain" description="CBS" evidence="11">
    <location>
        <begin position="272"/>
        <end position="329"/>
    </location>
</feature>
<dbReference type="GO" id="GO:0050660">
    <property type="term" value="F:flavin adenine dinucleotide binding"/>
    <property type="evidence" value="ECO:0007669"/>
    <property type="project" value="InterPro"/>
</dbReference>
<keyword evidence="5 9" id="KW-1133">Transmembrane helix</keyword>
<accession>A0A415E3L6</accession>
<comment type="caution">
    <text evidence="13">The sequence shown here is derived from an EMBL/GenBank/DDBJ whole genome shotgun (WGS) entry which is preliminary data.</text>
</comment>
<dbReference type="Pfam" id="PF03471">
    <property type="entry name" value="CorC_HlyC"/>
    <property type="match status" value="1"/>
</dbReference>
<comment type="similarity">
    <text evidence="2">Belongs to the UPF0053 family.</text>
</comment>
<keyword evidence="3 9" id="KW-0812">Transmembrane</keyword>
<dbReference type="InterPro" id="IPR002550">
    <property type="entry name" value="CNNM"/>
</dbReference>
<protein>
    <submittedName>
        <fullName evidence="13">HlyC/CorC family transporter</fullName>
    </submittedName>
</protein>
<dbReference type="GeneID" id="83006083"/>
<dbReference type="RefSeq" id="WP_067541850.1">
    <property type="nucleotide sequence ID" value="NZ_AP025567.1"/>
</dbReference>
<reference evidence="13 14" key="1">
    <citation type="submission" date="2018-08" db="EMBL/GenBank/DDBJ databases">
        <title>A genome reference for cultivated species of the human gut microbiota.</title>
        <authorList>
            <person name="Zou Y."/>
            <person name="Xue W."/>
            <person name="Luo G."/>
        </authorList>
    </citation>
    <scope>NUCLEOTIDE SEQUENCE [LARGE SCALE GENOMIC DNA]</scope>
    <source>
        <strain evidence="13 14">AM07-24</strain>
    </source>
</reference>
<dbReference type="InterPro" id="IPR000644">
    <property type="entry name" value="CBS_dom"/>
</dbReference>
<dbReference type="PROSITE" id="PS51846">
    <property type="entry name" value="CNNM"/>
    <property type="match status" value="1"/>
</dbReference>